<dbReference type="Gene3D" id="1.25.20.10">
    <property type="entry name" value="Bacterial muramidases"/>
    <property type="match status" value="1"/>
</dbReference>
<evidence type="ECO:0000256" key="3">
    <source>
        <dbReference type="SAM" id="MobiDB-lite"/>
    </source>
</evidence>
<evidence type="ECO:0000313" key="7">
    <source>
        <dbReference type="EMBL" id="MEZ0475162.1"/>
    </source>
</evidence>
<dbReference type="SUPFAM" id="SSF48435">
    <property type="entry name" value="Bacterial muramidases"/>
    <property type="match status" value="1"/>
</dbReference>
<evidence type="ECO:0000259" key="6">
    <source>
        <dbReference type="Pfam" id="PF14718"/>
    </source>
</evidence>
<comment type="caution">
    <text evidence="7">The sequence shown here is derived from an EMBL/GenBank/DDBJ whole genome shotgun (WGS) entry which is preliminary data.</text>
</comment>
<reference evidence="7 8" key="1">
    <citation type="submission" date="2024-07" db="EMBL/GenBank/DDBJ databases">
        <title>Luteimonas salilacus sp. nov., isolated from the shore soil of Salt Lake in Tibet of China.</title>
        <authorList>
            <person name="Zhang X."/>
            <person name="Li A."/>
        </authorList>
    </citation>
    <scope>NUCLEOTIDE SEQUENCE [LARGE SCALE GENOMIC DNA]</scope>
    <source>
        <strain evidence="7 8">B3-2-R+30</strain>
    </source>
</reference>
<evidence type="ECO:0000313" key="8">
    <source>
        <dbReference type="Proteomes" id="UP001566331"/>
    </source>
</evidence>
<feature type="chain" id="PRO_5045336091" evidence="4">
    <location>
        <begin position="23"/>
        <end position="650"/>
    </location>
</feature>
<dbReference type="EMBL" id="JBFWIC010000013">
    <property type="protein sequence ID" value="MEZ0475162.1"/>
    <property type="molecule type" value="Genomic_DNA"/>
</dbReference>
<name>A0ABV4HR17_9GAMM</name>
<feature type="region of interest" description="Disordered" evidence="3">
    <location>
        <begin position="629"/>
        <end position="650"/>
    </location>
</feature>
<evidence type="ECO:0000259" key="5">
    <source>
        <dbReference type="Pfam" id="PF01464"/>
    </source>
</evidence>
<dbReference type="CDD" id="cd13401">
    <property type="entry name" value="Slt70-like"/>
    <property type="match status" value="1"/>
</dbReference>
<dbReference type="PANTHER" id="PTHR37423:SF5">
    <property type="entry name" value="SOLUBLE LYTIC MUREIN TRANSGLYCOSYLASE"/>
    <property type="match status" value="1"/>
</dbReference>
<dbReference type="Proteomes" id="UP001566331">
    <property type="component" value="Unassembled WGS sequence"/>
</dbReference>
<proteinExistence type="inferred from homology"/>
<comment type="similarity">
    <text evidence="1">Belongs to the transglycosylase Slt family.</text>
</comment>
<dbReference type="InterPro" id="IPR023346">
    <property type="entry name" value="Lysozyme-like_dom_sf"/>
</dbReference>
<organism evidence="7 8">
    <name type="scientific">Luteimonas salinilitoris</name>
    <dbReference type="NCBI Taxonomy" id="3237697"/>
    <lineage>
        <taxon>Bacteria</taxon>
        <taxon>Pseudomonadati</taxon>
        <taxon>Pseudomonadota</taxon>
        <taxon>Gammaproteobacteria</taxon>
        <taxon>Lysobacterales</taxon>
        <taxon>Lysobacteraceae</taxon>
        <taxon>Luteimonas</taxon>
    </lineage>
</organism>
<dbReference type="Pfam" id="PF14718">
    <property type="entry name" value="SLT_L"/>
    <property type="match status" value="1"/>
</dbReference>
<keyword evidence="8" id="KW-1185">Reference proteome</keyword>
<dbReference type="Gene3D" id="1.10.530.10">
    <property type="match status" value="1"/>
</dbReference>
<feature type="domain" description="Lytic transglycosylase superhelical linker" evidence="6">
    <location>
        <begin position="398"/>
        <end position="455"/>
    </location>
</feature>
<sequence>MLPRPFRTKTGFVAALALSAVAAQVVAQSNDLQLRQALEAAARGQPVPAHMASHPAYGWIEYAGLRRNIDTLPAAQAQAFLSRYQGQAVAESFREDWLRALYKRLDWAGIRAAWSPSIGNTALRCIELEARQRSGAADAQWDRDVQEIWRSSGNSLPDECDAPFAALAARGGLTPELRWERIEMAAAEWNAAVMRSAAAGLPDDQRALADDYAAFLQSPHERALAWPKTPRSRLVASHGLAKLAKGDPAAGEAQLPRYAAALGFTEEDRSRVLYQAALWTVASYLPDSARRLNLVPEASYDERLHEWRTREALSRSDWRAALAAIGEMDDAQRNDARWTYFAARLNALLGDRARAQALYAQAAREPNFHGFLAADRIEQPYALCPWSVDADASARARVANEPAMIRSMALFRADYPGWATREWNAALDGFDDTQRRIAVRVAQDNGWFDRALFGLGRQPEETRLYELRFPLHHDAVIRSEAEKHALDPAWIAAEIRAESVFNPQARSSADARGLMQVLPGTGAAVARRIGLSWRGGDSLYDPATNIRLGTAYLREMKEKYGQPYVAIAAYNAGPTPTARWQSQRPAMDPDFWIETISYKETREYVARVLAFSVIYDWRLHGAAVPVSDRMQGRSGTKRKQFICPADDPAP</sequence>
<gene>
    <name evidence="7" type="ORF">AB6713_11120</name>
</gene>
<dbReference type="RefSeq" id="WP_370564257.1">
    <property type="nucleotide sequence ID" value="NZ_JBFWIB010000007.1"/>
</dbReference>
<dbReference type="PANTHER" id="PTHR37423">
    <property type="entry name" value="SOLUBLE LYTIC MUREIN TRANSGLYCOSYLASE-RELATED"/>
    <property type="match status" value="1"/>
</dbReference>
<accession>A0ABV4HR17</accession>
<dbReference type="SUPFAM" id="SSF53955">
    <property type="entry name" value="Lysozyme-like"/>
    <property type="match status" value="1"/>
</dbReference>
<feature type="domain" description="Transglycosylase SLT" evidence="5">
    <location>
        <begin position="477"/>
        <end position="587"/>
    </location>
</feature>
<dbReference type="Gene3D" id="1.10.1240.20">
    <property type="entry name" value="Lytic transglycosylase, superhelical linker domain"/>
    <property type="match status" value="1"/>
</dbReference>
<dbReference type="InterPro" id="IPR037061">
    <property type="entry name" value="Lytic_TGlycoase_superhlx_L_sf"/>
</dbReference>
<evidence type="ECO:0000256" key="2">
    <source>
        <dbReference type="ARBA" id="ARBA00022729"/>
    </source>
</evidence>
<keyword evidence="2 4" id="KW-0732">Signal</keyword>
<dbReference type="InterPro" id="IPR008258">
    <property type="entry name" value="Transglycosylase_SLT_dom_1"/>
</dbReference>
<feature type="signal peptide" evidence="4">
    <location>
        <begin position="1"/>
        <end position="22"/>
    </location>
</feature>
<evidence type="ECO:0000256" key="1">
    <source>
        <dbReference type="ARBA" id="ARBA00007734"/>
    </source>
</evidence>
<dbReference type="Pfam" id="PF01464">
    <property type="entry name" value="SLT"/>
    <property type="match status" value="1"/>
</dbReference>
<dbReference type="InterPro" id="IPR008939">
    <property type="entry name" value="Lytic_TGlycosylase_superhlx_U"/>
</dbReference>
<protein>
    <submittedName>
        <fullName evidence="7">Transglycosylase SLT domain-containing protein</fullName>
    </submittedName>
</protein>
<dbReference type="InterPro" id="IPR012289">
    <property type="entry name" value="Lytic_TGlycosylase_superhlx_L"/>
</dbReference>
<evidence type="ECO:0000256" key="4">
    <source>
        <dbReference type="SAM" id="SignalP"/>
    </source>
</evidence>